<name>A0A2H5Y5K0_9CHLR</name>
<comment type="caution">
    <text evidence="1">The sequence shown here is derived from an EMBL/GenBank/DDBJ whole genome shotgun (WGS) entry which is preliminary data.</text>
</comment>
<accession>A0A2H5Y5K0</accession>
<dbReference type="EMBL" id="BEHY01000013">
    <property type="protein sequence ID" value="GBD08598.1"/>
    <property type="molecule type" value="Genomic_DNA"/>
</dbReference>
<organism evidence="1 2">
    <name type="scientific">Candidatus Thermoflexus japonica</name>
    <dbReference type="NCBI Taxonomy" id="2035417"/>
    <lineage>
        <taxon>Bacteria</taxon>
        <taxon>Bacillati</taxon>
        <taxon>Chloroflexota</taxon>
        <taxon>Thermoflexia</taxon>
        <taxon>Thermoflexales</taxon>
        <taxon>Thermoflexaceae</taxon>
        <taxon>Thermoflexus</taxon>
    </lineage>
</organism>
<gene>
    <name evidence="1" type="ORF">HRbin22_00839</name>
</gene>
<sequence length="141" mass="16271">MKGYVYALEDLPEDLQSIRIHLGEPLVHWVADGAELRIRIGIPADRKDRGAVFGPRGELRWWPEGHQRRALLLTDQPAENLRPVGGDWTIEPEEVELQNLEEPRVKPNFEVYPHGSKKGHLKVHIYYRNGVPVFISPRQLK</sequence>
<proteinExistence type="predicted"/>
<dbReference type="AlphaFoldDB" id="A0A2H5Y5K0"/>
<evidence type="ECO:0000313" key="2">
    <source>
        <dbReference type="Proteomes" id="UP000236642"/>
    </source>
</evidence>
<protein>
    <submittedName>
        <fullName evidence="1">Uncharacterized protein</fullName>
    </submittedName>
</protein>
<reference evidence="2" key="1">
    <citation type="submission" date="2017-09" db="EMBL/GenBank/DDBJ databases">
        <title>Metaegenomics of thermophilic ammonia-oxidizing enrichment culture.</title>
        <authorList>
            <person name="Kato S."/>
            <person name="Suzuki K."/>
        </authorList>
    </citation>
    <scope>NUCLEOTIDE SEQUENCE [LARGE SCALE GENOMIC DNA]</scope>
</reference>
<evidence type="ECO:0000313" key="1">
    <source>
        <dbReference type="EMBL" id="GBD08598.1"/>
    </source>
</evidence>
<dbReference type="Proteomes" id="UP000236642">
    <property type="component" value="Unassembled WGS sequence"/>
</dbReference>